<gene>
    <name evidence="1" type="ORF">CQA53_03075</name>
</gene>
<organism evidence="1 2">
    <name type="scientific">Helicobacter didelphidarum</name>
    <dbReference type="NCBI Taxonomy" id="2040648"/>
    <lineage>
        <taxon>Bacteria</taxon>
        <taxon>Pseudomonadati</taxon>
        <taxon>Campylobacterota</taxon>
        <taxon>Epsilonproteobacteria</taxon>
        <taxon>Campylobacterales</taxon>
        <taxon>Helicobacteraceae</taxon>
        <taxon>Helicobacter</taxon>
    </lineage>
</organism>
<dbReference type="OrthoDB" id="5361472at2"/>
<comment type="caution">
    <text evidence="1">The sequence shown here is derived from an EMBL/GenBank/DDBJ whole genome shotgun (WGS) entry which is preliminary data.</text>
</comment>
<name>A0A3D8INB2_9HELI</name>
<proteinExistence type="predicted"/>
<dbReference type="AlphaFoldDB" id="A0A3D8INB2"/>
<evidence type="ECO:0000313" key="2">
    <source>
        <dbReference type="Proteomes" id="UP000256379"/>
    </source>
</evidence>
<sequence>MQIEFRKINERSKYIDIVHTQDSMQILESEETIGLKGELKRVDSKLVQFQGKLHGNLELICVRSGKSFRERIDCDLVLYFSDGVWKTQSQTNNLNLDVIEFFEGFIDFNFILESEVESIRLDYNIQTNIEE</sequence>
<keyword evidence="2" id="KW-1185">Reference proteome</keyword>
<accession>A0A3D8INB2</accession>
<dbReference type="EMBL" id="NXLQ01000003">
    <property type="protein sequence ID" value="RDU66767.1"/>
    <property type="molecule type" value="Genomic_DNA"/>
</dbReference>
<protein>
    <submittedName>
        <fullName evidence="1">Uncharacterized protein</fullName>
    </submittedName>
</protein>
<evidence type="ECO:0000313" key="1">
    <source>
        <dbReference type="EMBL" id="RDU66767.1"/>
    </source>
</evidence>
<dbReference type="Proteomes" id="UP000256379">
    <property type="component" value="Unassembled WGS sequence"/>
</dbReference>
<reference evidence="1 2" key="1">
    <citation type="submission" date="2018-04" db="EMBL/GenBank/DDBJ databases">
        <title>Novel Campyloabacter and Helicobacter Species and Strains.</title>
        <authorList>
            <person name="Mannion A.J."/>
            <person name="Shen Z."/>
            <person name="Fox J.G."/>
        </authorList>
    </citation>
    <scope>NUCLEOTIDE SEQUENCE [LARGE SCALE GENOMIC DNA]</scope>
    <source>
        <strain evidence="1 2">MIT 17-337</strain>
    </source>
</reference>